<keyword evidence="3" id="KW-1185">Reference proteome</keyword>
<reference evidence="2 3" key="1">
    <citation type="submission" date="2016-09" db="EMBL/GenBank/DDBJ databases">
        <title>Extensive genetic diversity and differential bi-allelic expression allows diatom success in the polar Southern Ocean.</title>
        <authorList>
            <consortium name="DOE Joint Genome Institute"/>
            <person name="Mock T."/>
            <person name="Otillar R.P."/>
            <person name="Strauss J."/>
            <person name="Dupont C."/>
            <person name="Frickenhaus S."/>
            <person name="Maumus F."/>
            <person name="Mcmullan M."/>
            <person name="Sanges R."/>
            <person name="Schmutz J."/>
            <person name="Toseland A."/>
            <person name="Valas R."/>
            <person name="Veluchamy A."/>
            <person name="Ward B.J."/>
            <person name="Allen A."/>
            <person name="Barry K."/>
            <person name="Falciatore A."/>
            <person name="Ferrante M."/>
            <person name="Fortunato A.E."/>
            <person name="Gloeckner G."/>
            <person name="Gruber A."/>
            <person name="Hipkin R."/>
            <person name="Janech M."/>
            <person name="Kroth P."/>
            <person name="Leese F."/>
            <person name="Lindquist E."/>
            <person name="Lyon B.R."/>
            <person name="Martin J."/>
            <person name="Mayer C."/>
            <person name="Parker M."/>
            <person name="Quesneville H."/>
            <person name="Raymond J."/>
            <person name="Uhlig C."/>
            <person name="Valentin K.U."/>
            <person name="Worden A.Z."/>
            <person name="Armbrust E.V."/>
            <person name="Bowler C."/>
            <person name="Green B."/>
            <person name="Moulton V."/>
            <person name="Van Oosterhout C."/>
            <person name="Grigoriev I."/>
        </authorList>
    </citation>
    <scope>NUCLEOTIDE SEQUENCE [LARGE SCALE GENOMIC DNA]</scope>
    <source>
        <strain evidence="2 3">CCMP1102</strain>
    </source>
</reference>
<dbReference type="AlphaFoldDB" id="A0A1E7FQW5"/>
<evidence type="ECO:0000313" key="3">
    <source>
        <dbReference type="Proteomes" id="UP000095751"/>
    </source>
</evidence>
<dbReference type="InParanoid" id="A0A1E7FQW5"/>
<dbReference type="Proteomes" id="UP000095751">
    <property type="component" value="Unassembled WGS sequence"/>
</dbReference>
<evidence type="ECO:0000256" key="1">
    <source>
        <dbReference type="SAM" id="MobiDB-lite"/>
    </source>
</evidence>
<name>A0A1E7FQW5_9STRA</name>
<accession>A0A1E7FQW5</accession>
<protein>
    <submittedName>
        <fullName evidence="2">Uncharacterized protein</fullName>
    </submittedName>
</protein>
<sequence length="374" mass="42352">MLEGEDFINGSKIPSITDQPDNSINSSQEQEQQQKQKIRQDNAGDLLRVEKSSGLLRLAKLSLQDYEMRSGFFKKREADRRIEESLARMMGDEASYVRPMDASEKTIGPLGLWEKSSVEWFQQVIDEEARRAREIVRLGGISVRPMDTSGGDEQLGPLGIIESRLVDFFDSIQQSERERSSLRVLRPKDLEESKRGPLGKAELRASEAIREILNSEKTRMEQSRIRDGIVRPIDIPGPLGELEMAVLAVVKGEEQRKLETQEINGASLIRPKDSKIKGPLGELEEQAVAAVKKLTEEEKMRVRNIQKFLDEHRPMEQLEPSALGMLETVVVGIVRAPILLFQILSRVRDLLQSELDDADVNILKEKNTDSNEKK</sequence>
<dbReference type="KEGG" id="fcy:FRACYDRAFT_205816"/>
<feature type="region of interest" description="Disordered" evidence="1">
    <location>
        <begin position="1"/>
        <end position="44"/>
    </location>
</feature>
<dbReference type="EMBL" id="KV784354">
    <property type="protein sequence ID" value="OEU20504.1"/>
    <property type="molecule type" value="Genomic_DNA"/>
</dbReference>
<organism evidence="2 3">
    <name type="scientific">Fragilariopsis cylindrus CCMP1102</name>
    <dbReference type="NCBI Taxonomy" id="635003"/>
    <lineage>
        <taxon>Eukaryota</taxon>
        <taxon>Sar</taxon>
        <taxon>Stramenopiles</taxon>
        <taxon>Ochrophyta</taxon>
        <taxon>Bacillariophyta</taxon>
        <taxon>Bacillariophyceae</taxon>
        <taxon>Bacillariophycidae</taxon>
        <taxon>Bacillariales</taxon>
        <taxon>Bacillariaceae</taxon>
        <taxon>Fragilariopsis</taxon>
    </lineage>
</organism>
<proteinExistence type="predicted"/>
<gene>
    <name evidence="2" type="ORF">FRACYDRAFT_205816</name>
</gene>
<feature type="compositionally biased region" description="Basic and acidic residues" evidence="1">
    <location>
        <begin position="32"/>
        <end position="44"/>
    </location>
</feature>
<dbReference type="OrthoDB" id="196037at2759"/>
<feature type="compositionally biased region" description="Polar residues" evidence="1">
    <location>
        <begin position="12"/>
        <end position="25"/>
    </location>
</feature>
<evidence type="ECO:0000313" key="2">
    <source>
        <dbReference type="EMBL" id="OEU20504.1"/>
    </source>
</evidence>